<dbReference type="PROSITE" id="PS51352">
    <property type="entry name" value="THIOREDOXIN_2"/>
    <property type="match status" value="1"/>
</dbReference>
<evidence type="ECO:0000256" key="2">
    <source>
        <dbReference type="SAM" id="SignalP"/>
    </source>
</evidence>
<keyword evidence="5" id="KW-1185">Reference proteome</keyword>
<dbReference type="AlphaFoldDB" id="A0A7C9BJX4"/>
<comment type="caution">
    <text evidence="4">The sequence shown here is derived from an EMBL/GenBank/DDBJ whole genome shotgun (WGS) entry which is preliminary data.</text>
</comment>
<feature type="chain" id="PRO_5028846248" description="Thioredoxin domain-containing protein" evidence="2">
    <location>
        <begin position="21"/>
        <end position="408"/>
    </location>
</feature>
<feature type="signal peptide" evidence="2">
    <location>
        <begin position="1"/>
        <end position="20"/>
    </location>
</feature>
<reference evidence="4 5" key="1">
    <citation type="submission" date="2019-10" db="EMBL/GenBank/DDBJ databases">
        <title>Draft Genome Sequence of Cytophagaceae sp. SJW1-29.</title>
        <authorList>
            <person name="Choi A."/>
        </authorList>
    </citation>
    <scope>NUCLEOTIDE SEQUENCE [LARGE SCALE GENOMIC DNA]</scope>
    <source>
        <strain evidence="4 5">SJW1-29</strain>
    </source>
</reference>
<gene>
    <name evidence="4" type="ORF">GBK04_19290</name>
</gene>
<name>A0A7C9BJX4_9BACT</name>
<evidence type="ECO:0000256" key="1">
    <source>
        <dbReference type="ARBA" id="ARBA00023284"/>
    </source>
</evidence>
<dbReference type="Proteomes" id="UP000479293">
    <property type="component" value="Unassembled WGS sequence"/>
</dbReference>
<protein>
    <recommendedName>
        <fullName evidence="3">Thioredoxin domain-containing protein</fullName>
    </recommendedName>
</protein>
<sequence length="408" mass="46052">MRTLGLLLIFIATLSTSSHAQGIHFQEKGIDELIAEAKRQNKLAFVEIYLKGCPHCEALAPVLDEKKVGDFYDSTFVSAKYEANSPLSKALQEKKKILYSEFPLFLFFDGSGQLIHQGTPIDKPTRPEFIQEVLRHGHDALSPATRTSSYPARYAQGDRNLDFLINYARYAKTTRDTAQLAVLTQEFGKLFALPADLESQVGFFIISRFIDDMQNPMAQYFFSHLDTYRSKYGPQPVQQAGESVLYQSLYGRQTNTLPSTDIIAIRKAMESLGTPAPIAAQRTILKELEAYFRENNTAAATARFDEYRASNAPKIIDYAYLMRFFNEKAPDNSYAASLVTWINDALKPFKPVALNRAEVAELYREQSEAYWRLGKKAEGKQAAEKAVAIAKIVKEKPETYAKQLAKFQ</sequence>
<accession>A0A7C9BJX4</accession>
<dbReference type="SUPFAM" id="SSF52833">
    <property type="entry name" value="Thioredoxin-like"/>
    <property type="match status" value="1"/>
</dbReference>
<dbReference type="PROSITE" id="PS00194">
    <property type="entry name" value="THIOREDOXIN_1"/>
    <property type="match status" value="1"/>
</dbReference>
<organism evidence="4 5">
    <name type="scientific">Salmonirosea aquatica</name>
    <dbReference type="NCBI Taxonomy" id="2654236"/>
    <lineage>
        <taxon>Bacteria</taxon>
        <taxon>Pseudomonadati</taxon>
        <taxon>Bacteroidota</taxon>
        <taxon>Cytophagia</taxon>
        <taxon>Cytophagales</taxon>
        <taxon>Spirosomataceae</taxon>
        <taxon>Salmonirosea</taxon>
    </lineage>
</organism>
<evidence type="ECO:0000259" key="3">
    <source>
        <dbReference type="PROSITE" id="PS51352"/>
    </source>
</evidence>
<dbReference type="Gene3D" id="3.40.30.10">
    <property type="entry name" value="Glutaredoxin"/>
    <property type="match status" value="1"/>
</dbReference>
<keyword evidence="1" id="KW-0676">Redox-active center</keyword>
<dbReference type="InterPro" id="IPR017937">
    <property type="entry name" value="Thioredoxin_CS"/>
</dbReference>
<dbReference type="InterPro" id="IPR013766">
    <property type="entry name" value="Thioredoxin_domain"/>
</dbReference>
<evidence type="ECO:0000313" key="5">
    <source>
        <dbReference type="Proteomes" id="UP000479293"/>
    </source>
</evidence>
<proteinExistence type="predicted"/>
<evidence type="ECO:0000313" key="4">
    <source>
        <dbReference type="EMBL" id="MPR35437.1"/>
    </source>
</evidence>
<dbReference type="CDD" id="cd02947">
    <property type="entry name" value="TRX_family"/>
    <property type="match status" value="1"/>
</dbReference>
<dbReference type="EMBL" id="WHLY01000002">
    <property type="protein sequence ID" value="MPR35437.1"/>
    <property type="molecule type" value="Genomic_DNA"/>
</dbReference>
<dbReference type="InterPro" id="IPR036249">
    <property type="entry name" value="Thioredoxin-like_sf"/>
</dbReference>
<feature type="domain" description="Thioredoxin" evidence="3">
    <location>
        <begin position="6"/>
        <end position="135"/>
    </location>
</feature>
<keyword evidence="2" id="KW-0732">Signal</keyword>